<dbReference type="FunFam" id="2.40.240.10:FF:000004">
    <property type="entry name" value="Glutamyl-tRNA synthetase, cytoplasmic"/>
    <property type="match status" value="1"/>
</dbReference>
<comment type="catalytic activity">
    <reaction evidence="12">
        <text>tRNA(Glu) + L-glutamate + ATP = L-glutamyl-tRNA(Glu) + AMP + diphosphate</text>
        <dbReference type="Rhea" id="RHEA:23540"/>
        <dbReference type="Rhea" id="RHEA-COMP:9663"/>
        <dbReference type="Rhea" id="RHEA-COMP:9680"/>
        <dbReference type="ChEBI" id="CHEBI:29985"/>
        <dbReference type="ChEBI" id="CHEBI:30616"/>
        <dbReference type="ChEBI" id="CHEBI:33019"/>
        <dbReference type="ChEBI" id="CHEBI:78442"/>
        <dbReference type="ChEBI" id="CHEBI:78520"/>
        <dbReference type="ChEBI" id="CHEBI:456215"/>
        <dbReference type="EC" id="6.1.1.17"/>
    </reaction>
</comment>
<dbReference type="eggNOG" id="KOG1147">
    <property type="taxonomic scope" value="Eukaryota"/>
</dbReference>
<feature type="region of interest" description="Disordered" evidence="14">
    <location>
        <begin position="713"/>
        <end position="739"/>
    </location>
</feature>
<dbReference type="FunFam" id="3.90.800.10:FF:000001">
    <property type="entry name" value="Glutamine--tRNA ligase"/>
    <property type="match status" value="1"/>
</dbReference>
<feature type="domain" description="GST C-terminal" evidence="15">
    <location>
        <begin position="45"/>
        <end position="184"/>
    </location>
</feature>
<dbReference type="InterPro" id="IPR000924">
    <property type="entry name" value="Glu/Gln-tRNA-synth"/>
</dbReference>
<dbReference type="SUPFAM" id="SSF52374">
    <property type="entry name" value="Nucleotidylyl transferase"/>
    <property type="match status" value="1"/>
</dbReference>
<dbReference type="InterPro" id="IPR049437">
    <property type="entry name" value="tRNA-synt_1c_C2"/>
</dbReference>
<dbReference type="EC" id="6.1.1.17" evidence="3"/>
<dbReference type="PANTHER" id="PTHR43097:SF5">
    <property type="entry name" value="GLUTAMATE--TRNA LIGASE"/>
    <property type="match status" value="1"/>
</dbReference>
<dbReference type="NCBIfam" id="TIGR00463">
    <property type="entry name" value="gltX_arch"/>
    <property type="match status" value="1"/>
</dbReference>
<dbReference type="Gene3D" id="3.90.800.10">
    <property type="entry name" value="Glutamyl-tRNA Synthetase, Domain 3"/>
    <property type="match status" value="1"/>
</dbReference>
<evidence type="ECO:0000256" key="13">
    <source>
        <dbReference type="RuleBase" id="RU363037"/>
    </source>
</evidence>
<dbReference type="InterPro" id="IPR014729">
    <property type="entry name" value="Rossmann-like_a/b/a_fold"/>
</dbReference>
<evidence type="ECO:0000256" key="10">
    <source>
        <dbReference type="ARBA" id="ARBA00023146"/>
    </source>
</evidence>
<dbReference type="InterPro" id="IPR020058">
    <property type="entry name" value="Glu/Gln-tRNA-synth_Ib_cat-dom"/>
</dbReference>
<dbReference type="GO" id="GO:0004818">
    <property type="term" value="F:glutamate-tRNA ligase activity"/>
    <property type="evidence" value="ECO:0007669"/>
    <property type="project" value="UniProtKB-EC"/>
</dbReference>
<evidence type="ECO:0000256" key="14">
    <source>
        <dbReference type="SAM" id="MobiDB-lite"/>
    </source>
</evidence>
<dbReference type="FunCoup" id="G4TGU6">
    <property type="interactions" value="218"/>
</dbReference>
<evidence type="ECO:0000256" key="3">
    <source>
        <dbReference type="ARBA" id="ARBA00012835"/>
    </source>
</evidence>
<keyword evidence="17" id="KW-1185">Reference proteome</keyword>
<keyword evidence="6 13" id="KW-0436">Ligase</keyword>
<comment type="similarity">
    <text evidence="2">Belongs to the class-I aminoacyl-tRNA synthetase family. Glutamate--tRNA ligase type 2 subfamily.</text>
</comment>
<dbReference type="PRINTS" id="PR00987">
    <property type="entry name" value="TRNASYNTHGLU"/>
</dbReference>
<reference evidence="16 17" key="1">
    <citation type="journal article" date="2011" name="PLoS Pathog.">
        <title>Endophytic Life Strategies Decoded by Genome and Transcriptome Analyses of the Mutualistic Root Symbiont Piriformospora indica.</title>
        <authorList>
            <person name="Zuccaro A."/>
            <person name="Lahrmann U."/>
            <person name="Guldener U."/>
            <person name="Langen G."/>
            <person name="Pfiffi S."/>
            <person name="Biedenkopf D."/>
            <person name="Wong P."/>
            <person name="Samans B."/>
            <person name="Grimm C."/>
            <person name="Basiewicz M."/>
            <person name="Murat C."/>
            <person name="Martin F."/>
            <person name="Kogel K.H."/>
        </authorList>
    </citation>
    <scope>NUCLEOTIDE SEQUENCE [LARGE SCALE GENOMIC DNA]</scope>
    <source>
        <strain evidence="16 17">DSM 11827</strain>
    </source>
</reference>
<dbReference type="InParanoid" id="G4TGU6"/>
<dbReference type="Gene3D" id="2.40.240.10">
    <property type="entry name" value="Ribosomal Protein L25, Chain P"/>
    <property type="match status" value="1"/>
</dbReference>
<dbReference type="FunFam" id="3.40.50.620:FF:000037">
    <property type="entry name" value="Glutamine--tRNA ligase cytoplasmic"/>
    <property type="match status" value="1"/>
</dbReference>
<protein>
    <recommendedName>
        <fullName evidence="3">glutamate--tRNA ligase</fullName>
        <ecNumber evidence="3">6.1.1.17</ecNumber>
    </recommendedName>
    <alternativeName>
        <fullName evidence="11">Glutamyl-tRNA synthetase</fullName>
    </alternativeName>
</protein>
<dbReference type="InterPro" id="IPR010987">
    <property type="entry name" value="Glutathione-S-Trfase_C-like"/>
</dbReference>
<accession>G4TGU6</accession>
<dbReference type="Gene3D" id="1.10.1160.10">
    <property type="entry name" value="Glutamyl-trna Synthetase, Domain 2"/>
    <property type="match status" value="1"/>
</dbReference>
<feature type="compositionally biased region" description="Polar residues" evidence="14">
    <location>
        <begin position="722"/>
        <end position="738"/>
    </location>
</feature>
<keyword evidence="9 13" id="KW-0648">Protein biosynthesis</keyword>
<dbReference type="SUPFAM" id="SSF47616">
    <property type="entry name" value="GST C-terminal domain-like"/>
    <property type="match status" value="1"/>
</dbReference>
<sequence length="769" mass="85656">MATDGLNLSLKAGALSYGLIAQAAFANIETSFSTSGEHEISLRHNGKLFTDWDEIASVLADCSKPAQGSSKGLEFLKSSTRLRENLAFNELTGVMDELDDYLAFRTFFVGRELSSVDLAIWGACKSSGQVLGVLKRGQHPHLSRFYNYLEKLPIPQQVVASVNAAKKGNTNKQGSTTDDSNTGFIFDLPNAKMGEVVTRFPPEPSGYLHIGHAKAAMLNQYFAKGYKGKLLIRFDDTNPANEKEEFEKTITEDLEMMEIVGDSLSHSSDYFDLLADYAVKIIKEGNAYADDTDGARMKQERMDGIPSKNRDKSPEESLAIFEEMRKGTEEGQRWCIRAKISVDDPNKAMRDPVIYRCNVANVHHRTGDKWKIYPTYDFCCPILDSIEGVTHALRANEYRDRNVQYAWFQTALGLRPCTIWDFSRLNFNYTLLSKRKLKKFVEEGMVWGWDDPRFPTIRGLRRRGMTAEALRAFILGLGASQSILQLEWDALWATNKKVIDPVAPRYYAIEKQDSVKVTIRGGPAKAETKEMPRHKKNPAVGTKQTVYASDILLEQQDAKSLSEGEEITLMDWGNAIVRSIQKSPAGVVESIEMDLHLQGDFKKTEKKITWLACSSDAPPLLNAELVDFDYLLTKKKIEEDDDWQSFVTPTTEFRKAAFVDSNCKVLEKGTIIQFERKGYYILDAIEDAGLVFFLVPDGKMATVASKADKSATTSSAIGQGSGANTVNTGAGVPESSTRPVGPMYSVKPLLSSDPLDVGGVNMYNVKPVY</sequence>
<evidence type="ECO:0000256" key="12">
    <source>
        <dbReference type="ARBA" id="ARBA00048351"/>
    </source>
</evidence>
<dbReference type="InterPro" id="IPR020059">
    <property type="entry name" value="Glu/Gln-tRNA-synth_Ib_codon-bd"/>
</dbReference>
<evidence type="ECO:0000256" key="9">
    <source>
        <dbReference type="ARBA" id="ARBA00022917"/>
    </source>
</evidence>
<evidence type="ECO:0000256" key="6">
    <source>
        <dbReference type="ARBA" id="ARBA00022598"/>
    </source>
</evidence>
<evidence type="ECO:0000256" key="8">
    <source>
        <dbReference type="ARBA" id="ARBA00022840"/>
    </source>
</evidence>
<dbReference type="Gene3D" id="3.40.50.620">
    <property type="entry name" value="HUPs"/>
    <property type="match status" value="1"/>
</dbReference>
<evidence type="ECO:0000256" key="2">
    <source>
        <dbReference type="ARBA" id="ARBA00008927"/>
    </source>
</evidence>
<keyword evidence="8 13" id="KW-0067">ATP-binding</keyword>
<dbReference type="EMBL" id="CAFZ01000086">
    <property type="protein sequence ID" value="CCA70539.1"/>
    <property type="molecule type" value="Genomic_DNA"/>
</dbReference>
<evidence type="ECO:0000256" key="11">
    <source>
        <dbReference type="ARBA" id="ARBA00030865"/>
    </source>
</evidence>
<organism evidence="16 17">
    <name type="scientific">Serendipita indica (strain DSM 11827)</name>
    <name type="common">Root endophyte fungus</name>
    <name type="synonym">Piriformospora indica</name>
    <dbReference type="NCBI Taxonomy" id="1109443"/>
    <lineage>
        <taxon>Eukaryota</taxon>
        <taxon>Fungi</taxon>
        <taxon>Dikarya</taxon>
        <taxon>Basidiomycota</taxon>
        <taxon>Agaricomycotina</taxon>
        <taxon>Agaricomycetes</taxon>
        <taxon>Sebacinales</taxon>
        <taxon>Serendipitaceae</taxon>
        <taxon>Serendipita</taxon>
    </lineage>
</organism>
<evidence type="ECO:0000256" key="4">
    <source>
        <dbReference type="ARBA" id="ARBA00022490"/>
    </source>
</evidence>
<keyword evidence="4" id="KW-0963">Cytoplasm</keyword>
<dbReference type="PANTHER" id="PTHR43097">
    <property type="entry name" value="GLUTAMINE-TRNA LIGASE"/>
    <property type="match status" value="1"/>
</dbReference>
<dbReference type="SUPFAM" id="SSF50715">
    <property type="entry name" value="Ribosomal protein L25-like"/>
    <property type="match status" value="1"/>
</dbReference>
<dbReference type="GO" id="GO:0017102">
    <property type="term" value="C:methionyl glutamyl tRNA synthetase complex"/>
    <property type="evidence" value="ECO:0007669"/>
    <property type="project" value="TreeGrafter"/>
</dbReference>
<gene>
    <name evidence="16" type="ORF">PIIN_04476</name>
</gene>
<dbReference type="InterPro" id="IPR020056">
    <property type="entry name" value="Rbsml_bL25/Gln-tRNA_synth_N"/>
</dbReference>
<dbReference type="FunFam" id="1.10.1160.10:FF:000001">
    <property type="entry name" value="Glutamine--tRNA ligase"/>
    <property type="match status" value="1"/>
</dbReference>
<evidence type="ECO:0000256" key="7">
    <source>
        <dbReference type="ARBA" id="ARBA00022741"/>
    </source>
</evidence>
<dbReference type="OMA" id="FIHIPDG"/>
<evidence type="ECO:0000256" key="1">
    <source>
        <dbReference type="ARBA" id="ARBA00004496"/>
    </source>
</evidence>
<comment type="subcellular location">
    <subcellularLocation>
        <location evidence="1">Cytoplasm</location>
    </subcellularLocation>
</comment>
<keyword evidence="5" id="KW-0597">Phosphoprotein</keyword>
<dbReference type="Pfam" id="PF20974">
    <property type="entry name" value="tRNA-synt_1c_C2"/>
    <property type="match status" value="1"/>
</dbReference>
<dbReference type="InterPro" id="IPR036282">
    <property type="entry name" value="Glutathione-S-Trfase_C_sf"/>
</dbReference>
<dbReference type="InterPro" id="IPR011035">
    <property type="entry name" value="Ribosomal_bL25/Gln-tRNA_synth"/>
</dbReference>
<evidence type="ECO:0000259" key="15">
    <source>
        <dbReference type="PROSITE" id="PS50405"/>
    </source>
</evidence>
<dbReference type="AlphaFoldDB" id="G4TGU6"/>
<dbReference type="GO" id="GO:0005524">
    <property type="term" value="F:ATP binding"/>
    <property type="evidence" value="ECO:0007669"/>
    <property type="project" value="UniProtKB-KW"/>
</dbReference>
<dbReference type="GO" id="GO:0006424">
    <property type="term" value="P:glutamyl-tRNA aminoacylation"/>
    <property type="evidence" value="ECO:0007669"/>
    <property type="project" value="InterPro"/>
</dbReference>
<dbReference type="HOGENOM" id="CLU_001882_1_2_1"/>
<dbReference type="STRING" id="1109443.G4TGU6"/>
<comment type="caution">
    <text evidence="16">The sequence shown here is derived from an EMBL/GenBank/DDBJ whole genome shotgun (WGS) entry which is preliminary data.</text>
</comment>
<dbReference type="InterPro" id="IPR001412">
    <property type="entry name" value="aa-tRNA-synth_I_CS"/>
</dbReference>
<dbReference type="GO" id="GO:0005829">
    <property type="term" value="C:cytosol"/>
    <property type="evidence" value="ECO:0007669"/>
    <property type="project" value="TreeGrafter"/>
</dbReference>
<dbReference type="HAMAP" id="MF_02076">
    <property type="entry name" value="Glu_tRNA_synth_type2"/>
    <property type="match status" value="1"/>
</dbReference>
<keyword evidence="7 13" id="KW-0547">Nucleotide-binding</keyword>
<dbReference type="InterPro" id="IPR020061">
    <property type="entry name" value="Glu_tRNA_lig_a-bdl"/>
</dbReference>
<proteinExistence type="inferred from homology"/>
<name>G4TGU6_SERID</name>
<feature type="region of interest" description="Disordered" evidence="14">
    <location>
        <begin position="294"/>
        <end position="316"/>
    </location>
</feature>
<dbReference type="PROSITE" id="PS50405">
    <property type="entry name" value="GST_CTER"/>
    <property type="match status" value="1"/>
</dbReference>
<feature type="compositionally biased region" description="Basic and acidic residues" evidence="14">
    <location>
        <begin position="294"/>
        <end position="315"/>
    </location>
</feature>
<keyword evidence="10 13" id="KW-0030">Aminoacyl-tRNA synthetase</keyword>
<dbReference type="InterPro" id="IPR004526">
    <property type="entry name" value="Glu-tRNA-synth_arc/euk"/>
</dbReference>
<evidence type="ECO:0000313" key="17">
    <source>
        <dbReference type="Proteomes" id="UP000007148"/>
    </source>
</evidence>
<dbReference type="Gene3D" id="1.20.1050.10">
    <property type="match status" value="1"/>
</dbReference>
<evidence type="ECO:0000256" key="5">
    <source>
        <dbReference type="ARBA" id="ARBA00022553"/>
    </source>
</evidence>
<dbReference type="OrthoDB" id="10250478at2759"/>
<dbReference type="InterPro" id="IPR050132">
    <property type="entry name" value="Gln/Glu-tRNA_Ligase"/>
</dbReference>
<dbReference type="Proteomes" id="UP000007148">
    <property type="component" value="Unassembled WGS sequence"/>
</dbReference>
<dbReference type="Pfam" id="PF03950">
    <property type="entry name" value="tRNA-synt_1c_C"/>
    <property type="match status" value="1"/>
</dbReference>
<dbReference type="Pfam" id="PF00749">
    <property type="entry name" value="tRNA-synt_1c"/>
    <property type="match status" value="1"/>
</dbReference>
<dbReference type="PROSITE" id="PS00178">
    <property type="entry name" value="AA_TRNA_LIGASE_I"/>
    <property type="match status" value="1"/>
</dbReference>
<evidence type="ECO:0000313" key="16">
    <source>
        <dbReference type="EMBL" id="CCA70539.1"/>
    </source>
</evidence>